<evidence type="ECO:0000259" key="4">
    <source>
        <dbReference type="Pfam" id="PF00814"/>
    </source>
</evidence>
<evidence type="ECO:0000313" key="5">
    <source>
        <dbReference type="EMBL" id="GGG49175.1"/>
    </source>
</evidence>
<dbReference type="InterPro" id="IPR043129">
    <property type="entry name" value="ATPase_NBD"/>
</dbReference>
<evidence type="ECO:0000256" key="3">
    <source>
        <dbReference type="ARBA" id="ARBA00032446"/>
    </source>
</evidence>
<dbReference type="Gene3D" id="3.30.420.40">
    <property type="match status" value="2"/>
</dbReference>
<dbReference type="AlphaFoldDB" id="A0A917LPZ8"/>
<name>A0A917LPZ8_9GAMM</name>
<evidence type="ECO:0000313" key="6">
    <source>
        <dbReference type="Proteomes" id="UP000627715"/>
    </source>
</evidence>
<dbReference type="InterPro" id="IPR022496">
    <property type="entry name" value="T6A_TsaB"/>
</dbReference>
<gene>
    <name evidence="5" type="primary">yeaZ</name>
    <name evidence="5" type="ORF">GCM10011403_02870</name>
</gene>
<dbReference type="Proteomes" id="UP000627715">
    <property type="component" value="Unassembled WGS sequence"/>
</dbReference>
<dbReference type="NCBIfam" id="TIGR03725">
    <property type="entry name" value="T6A_YeaZ"/>
    <property type="match status" value="1"/>
</dbReference>
<proteinExistence type="inferred from homology"/>
<dbReference type="PANTHER" id="PTHR11735">
    <property type="entry name" value="TRNA N6-ADENOSINE THREONYLCARBAMOYLTRANSFERASE"/>
    <property type="match status" value="1"/>
</dbReference>
<evidence type="ECO:0000256" key="1">
    <source>
        <dbReference type="ARBA" id="ARBA00010493"/>
    </source>
</evidence>
<comment type="similarity">
    <text evidence="1">Belongs to the KAE1 / TsaD family. TsaB subfamily.</text>
</comment>
<dbReference type="SUPFAM" id="SSF53067">
    <property type="entry name" value="Actin-like ATPase domain"/>
    <property type="match status" value="2"/>
</dbReference>
<reference evidence="5" key="2">
    <citation type="submission" date="2020-09" db="EMBL/GenBank/DDBJ databases">
        <authorList>
            <person name="Sun Q."/>
            <person name="Zhou Y."/>
        </authorList>
    </citation>
    <scope>NUCLEOTIDE SEQUENCE</scope>
    <source>
        <strain evidence="5">CGMCC 1.15425</strain>
    </source>
</reference>
<organism evidence="5 6">
    <name type="scientific">Pseudohongiella nitratireducens</name>
    <dbReference type="NCBI Taxonomy" id="1768907"/>
    <lineage>
        <taxon>Bacteria</taxon>
        <taxon>Pseudomonadati</taxon>
        <taxon>Pseudomonadota</taxon>
        <taxon>Gammaproteobacteria</taxon>
        <taxon>Pseudomonadales</taxon>
        <taxon>Pseudohongiellaceae</taxon>
        <taxon>Pseudohongiella</taxon>
    </lineage>
</organism>
<dbReference type="InterPro" id="IPR000905">
    <property type="entry name" value="Gcp-like_dom"/>
</dbReference>
<sequence>MQQPILAIETTGTYCSVALVDAGQCFFSQSDRKRSHADELLSTIDHLLNQASVSLADCAAIAVNLGPGSFTGIRIGIAVAQGLAFGADLKTCAVSALQAMVLDASQKEKTVDIEQVVKSAVNQDGRDETVWAVLLHAREDEFYFAEYSLDSRGYPVLVGKESVINGTDIAAWLALSKDKGHHTVFVGEAWDRIEMPGITAVPASVNAKTVAQVARYKFDHNITLDPTDLVPSYLKDEMHYRTVSNDNQPA</sequence>
<protein>
    <recommendedName>
        <fullName evidence="2">tRNA threonylcarbamoyladenosine biosynthesis protein TsaB</fullName>
    </recommendedName>
    <alternativeName>
        <fullName evidence="3">t(6)A37 threonylcarbamoyladenosine biosynthesis protein TsaB</fullName>
    </alternativeName>
</protein>
<evidence type="ECO:0000256" key="2">
    <source>
        <dbReference type="ARBA" id="ARBA00019012"/>
    </source>
</evidence>
<dbReference type="GO" id="GO:0005829">
    <property type="term" value="C:cytosol"/>
    <property type="evidence" value="ECO:0007669"/>
    <property type="project" value="TreeGrafter"/>
</dbReference>
<dbReference type="EMBL" id="BMIY01000001">
    <property type="protein sequence ID" value="GGG49175.1"/>
    <property type="molecule type" value="Genomic_DNA"/>
</dbReference>
<dbReference type="PANTHER" id="PTHR11735:SF11">
    <property type="entry name" value="TRNA THREONYLCARBAMOYLADENOSINE BIOSYNTHESIS PROTEIN TSAB"/>
    <property type="match status" value="1"/>
</dbReference>
<dbReference type="RefSeq" id="WP_068812650.1">
    <property type="nucleotide sequence ID" value="NZ_BMIY01000001.1"/>
</dbReference>
<dbReference type="OrthoDB" id="9809995at2"/>
<dbReference type="GO" id="GO:0002949">
    <property type="term" value="P:tRNA threonylcarbamoyladenosine modification"/>
    <property type="evidence" value="ECO:0007669"/>
    <property type="project" value="InterPro"/>
</dbReference>
<feature type="domain" description="Gcp-like" evidence="4">
    <location>
        <begin position="33"/>
        <end position="109"/>
    </location>
</feature>
<dbReference type="CDD" id="cd24032">
    <property type="entry name" value="ASKHA_NBD_TsaB"/>
    <property type="match status" value="1"/>
</dbReference>
<dbReference type="Pfam" id="PF00814">
    <property type="entry name" value="TsaD"/>
    <property type="match status" value="1"/>
</dbReference>
<accession>A0A917LPZ8</accession>
<reference evidence="5" key="1">
    <citation type="journal article" date="2014" name="Int. J. Syst. Evol. Microbiol.">
        <title>Complete genome sequence of Corynebacterium casei LMG S-19264T (=DSM 44701T), isolated from a smear-ripened cheese.</title>
        <authorList>
            <consortium name="US DOE Joint Genome Institute (JGI-PGF)"/>
            <person name="Walter F."/>
            <person name="Albersmeier A."/>
            <person name="Kalinowski J."/>
            <person name="Ruckert C."/>
        </authorList>
    </citation>
    <scope>NUCLEOTIDE SEQUENCE</scope>
    <source>
        <strain evidence="5">CGMCC 1.15425</strain>
    </source>
</reference>
<keyword evidence="6" id="KW-1185">Reference proteome</keyword>
<comment type="caution">
    <text evidence="5">The sequence shown here is derived from an EMBL/GenBank/DDBJ whole genome shotgun (WGS) entry which is preliminary data.</text>
</comment>